<keyword evidence="1" id="KW-0807">Transducer</keyword>
<dbReference type="Pfam" id="PF00387">
    <property type="entry name" value="PI-PLC-Y"/>
    <property type="match status" value="1"/>
</dbReference>
<keyword evidence="2" id="KW-0443">Lipid metabolism</keyword>
<accession>A0ABR1CPF3</accession>
<gene>
    <name evidence="5" type="primary">Necator_chrIII.g8961</name>
    <name evidence="5" type="ORF">RB195_008196</name>
</gene>
<dbReference type="Pfam" id="PF16457">
    <property type="entry name" value="PH_12"/>
    <property type="match status" value="1"/>
</dbReference>
<proteinExistence type="predicted"/>
<dbReference type="CDD" id="cd16206">
    <property type="entry name" value="EFh_PRIP"/>
    <property type="match status" value="1"/>
</dbReference>
<dbReference type="SUPFAM" id="SSF47473">
    <property type="entry name" value="EF-hand"/>
    <property type="match status" value="1"/>
</dbReference>
<evidence type="ECO:0000256" key="2">
    <source>
        <dbReference type="RuleBase" id="RU361133"/>
    </source>
</evidence>
<dbReference type="SUPFAM" id="SSF51695">
    <property type="entry name" value="PLC-like phosphodiesterases"/>
    <property type="match status" value="1"/>
</dbReference>
<dbReference type="PROSITE" id="PS50007">
    <property type="entry name" value="PIPLC_X_DOMAIN"/>
    <property type="match status" value="1"/>
</dbReference>
<dbReference type="InterPro" id="IPR001192">
    <property type="entry name" value="PI-PLC_fam"/>
</dbReference>
<evidence type="ECO:0000256" key="1">
    <source>
        <dbReference type="ARBA" id="ARBA00023224"/>
    </source>
</evidence>
<dbReference type="SUPFAM" id="SSF49562">
    <property type="entry name" value="C2 domain (Calcium/lipid-binding domain, CaLB)"/>
    <property type="match status" value="1"/>
</dbReference>
<dbReference type="SMART" id="SM00239">
    <property type="entry name" value="C2"/>
    <property type="match status" value="1"/>
</dbReference>
<organism evidence="5 6">
    <name type="scientific">Necator americanus</name>
    <name type="common">Human hookworm</name>
    <dbReference type="NCBI Taxonomy" id="51031"/>
    <lineage>
        <taxon>Eukaryota</taxon>
        <taxon>Metazoa</taxon>
        <taxon>Ecdysozoa</taxon>
        <taxon>Nematoda</taxon>
        <taxon>Chromadorea</taxon>
        <taxon>Rhabditida</taxon>
        <taxon>Rhabditina</taxon>
        <taxon>Rhabditomorpha</taxon>
        <taxon>Strongyloidea</taxon>
        <taxon>Ancylostomatidae</taxon>
        <taxon>Bunostominae</taxon>
        <taxon>Necator</taxon>
    </lineage>
</organism>
<keyword evidence="2" id="KW-0378">Hydrolase</keyword>
<dbReference type="Pfam" id="PF00388">
    <property type="entry name" value="PI-PLC-X"/>
    <property type="match status" value="1"/>
</dbReference>
<dbReference type="PROSITE" id="PS50004">
    <property type="entry name" value="C2"/>
    <property type="match status" value="1"/>
</dbReference>
<evidence type="ECO:0000259" key="3">
    <source>
        <dbReference type="PROSITE" id="PS50004"/>
    </source>
</evidence>
<evidence type="ECO:0000313" key="5">
    <source>
        <dbReference type="EMBL" id="KAK6739548.1"/>
    </source>
</evidence>
<dbReference type="Gene3D" id="3.20.20.190">
    <property type="entry name" value="Phosphatidylinositol (PI) phosphodiesterase"/>
    <property type="match status" value="1"/>
</dbReference>
<dbReference type="InterPro" id="IPR011993">
    <property type="entry name" value="PH-like_dom_sf"/>
</dbReference>
<dbReference type="InterPro" id="IPR015359">
    <property type="entry name" value="PLC_EF-hand-like"/>
</dbReference>
<protein>
    <recommendedName>
        <fullName evidence="2">Phosphoinositide phospholipase C</fullName>
        <ecNumber evidence="2">3.1.4.11</ecNumber>
    </recommendedName>
</protein>
<dbReference type="EMBL" id="JAVFWL010000003">
    <property type="protein sequence ID" value="KAK6739548.1"/>
    <property type="molecule type" value="Genomic_DNA"/>
</dbReference>
<evidence type="ECO:0000313" key="6">
    <source>
        <dbReference type="Proteomes" id="UP001303046"/>
    </source>
</evidence>
<dbReference type="Proteomes" id="UP001303046">
    <property type="component" value="Unassembled WGS sequence"/>
</dbReference>
<comment type="caution">
    <text evidence="5">The sequence shown here is derived from an EMBL/GenBank/DDBJ whole genome shotgun (WGS) entry which is preliminary data.</text>
</comment>
<dbReference type="SUPFAM" id="SSF50729">
    <property type="entry name" value="PH domain-like"/>
    <property type="match status" value="1"/>
</dbReference>
<dbReference type="InterPro" id="IPR000909">
    <property type="entry name" value="PLipase_C_PInositol-sp_X_dom"/>
</dbReference>
<dbReference type="Gene3D" id="2.60.40.150">
    <property type="entry name" value="C2 domain"/>
    <property type="match status" value="1"/>
</dbReference>
<dbReference type="CDD" id="cd00275">
    <property type="entry name" value="C2_PLC_like"/>
    <property type="match status" value="1"/>
</dbReference>
<dbReference type="InterPro" id="IPR011992">
    <property type="entry name" value="EF-hand-dom_pair"/>
</dbReference>
<dbReference type="SMART" id="SM00149">
    <property type="entry name" value="PLCYc"/>
    <property type="match status" value="1"/>
</dbReference>
<dbReference type="CDD" id="cd13364">
    <property type="entry name" value="PH_PLC_eta"/>
    <property type="match status" value="1"/>
</dbReference>
<feature type="domain" description="C2" evidence="3">
    <location>
        <begin position="647"/>
        <end position="773"/>
    </location>
</feature>
<keyword evidence="2" id="KW-0442">Lipid degradation</keyword>
<dbReference type="PRINTS" id="PR00390">
    <property type="entry name" value="PHPHLIPASEC"/>
</dbReference>
<dbReference type="PANTHER" id="PTHR10336:SF196">
    <property type="entry name" value="PHOSPHOINOSITIDE PHOSPHOLIPASE C"/>
    <property type="match status" value="1"/>
</dbReference>
<dbReference type="PANTHER" id="PTHR10336">
    <property type="entry name" value="PHOSPHOINOSITIDE-SPECIFIC PHOSPHOLIPASE C FAMILY PROTEIN"/>
    <property type="match status" value="1"/>
</dbReference>
<dbReference type="SMART" id="SM00148">
    <property type="entry name" value="PLCXc"/>
    <property type="match status" value="1"/>
</dbReference>
<reference evidence="5 6" key="1">
    <citation type="submission" date="2023-08" db="EMBL/GenBank/DDBJ databases">
        <title>A Necator americanus chromosomal reference genome.</title>
        <authorList>
            <person name="Ilik V."/>
            <person name="Petrzelkova K.J."/>
            <person name="Pardy F."/>
            <person name="Fuh T."/>
            <person name="Niatou-Singa F.S."/>
            <person name="Gouil Q."/>
            <person name="Baker L."/>
            <person name="Ritchie M.E."/>
            <person name="Jex A.R."/>
            <person name="Gazzola D."/>
            <person name="Li H."/>
            <person name="Toshio Fujiwara R."/>
            <person name="Zhan B."/>
            <person name="Aroian R.V."/>
            <person name="Pafco B."/>
            <person name="Schwarz E.M."/>
        </authorList>
    </citation>
    <scope>NUCLEOTIDE SEQUENCE [LARGE SCALE GENOMIC DNA]</scope>
    <source>
        <strain evidence="5 6">Aroian</strain>
        <tissue evidence="5">Whole animal</tissue>
    </source>
</reference>
<dbReference type="CDD" id="cd08558">
    <property type="entry name" value="PI-PLCc_eukaryota"/>
    <property type="match status" value="1"/>
</dbReference>
<dbReference type="PROSITE" id="PS50008">
    <property type="entry name" value="PIPLC_Y_DOMAIN"/>
    <property type="match status" value="1"/>
</dbReference>
<dbReference type="InterPro" id="IPR000008">
    <property type="entry name" value="C2_dom"/>
</dbReference>
<dbReference type="InterPro" id="IPR001711">
    <property type="entry name" value="PLipase_C_Pinositol-sp_Y"/>
</dbReference>
<evidence type="ECO:0000259" key="4">
    <source>
        <dbReference type="PROSITE" id="PS50008"/>
    </source>
</evidence>
<keyword evidence="6" id="KW-1185">Reference proteome</keyword>
<dbReference type="Pfam" id="PF00168">
    <property type="entry name" value="C2"/>
    <property type="match status" value="1"/>
</dbReference>
<sequence length="1053" mass="118433">MTTEDATPPQSPHDHLDLPFADRKALRSSLIKHVGRQKSPARKTVSFSSKNNDKKISNVSDCWHHMQNGSEFIKLRGSNRHFRRFFSLDVDFSHIRWTPTNKKPHKARIAIEDIREVRIGKNTEQLRLSDSNFGDLQEECLFSVIYGEDYETLDLAANCPDDANIWVTGLMALTSTKYNCKPTTIAWATLRERWLCNLFDEEDPDRKGFIDENTAVQLIRQINPSLALTRIKNKVKEAGCSLNAAERGKIRKEEFVELYKEIATRPEVYFLMVRYANKDYMTCQDLRLFLETEQGMVGVTSEFCENVVEQYEPSPEAKENNFMTVDGFTAFLLSKDCSIFDPSHSRVWMDMKQPFSKYFIASSHKTYLIEDQQGPADEDGLTSALKKNSRMIELDIWDPSETKGEKEPMVQNGLLALSKIPLSEALKAIRQSAFERSRYPLILRLSVHCSCEWQKVAAKLILYLPTADPTDWSNEKVIPTPWDFQQRILIMGKRLCCSSEAGEVSEDDDGIASTSRRKSRRIRLCRELSDLVPPFLQMKTLNDLMATAPNSHSMNPRQHVAYLSETTALRLTHTYAQEFAQTSRDYVVCVSPNVTRADSSNLNPQEFWNHGIQMVGINYQTPGLMADLQEGRFSENGGCGYVLKPTVMNEELFVVGEKLPNTPQILHLRILSGQQLPRPRGSNAKGDSSDPFVVIEIFGLPGDCAEERTKTVRNDGHNPSFDESFQFQVSVPELALVRFLVLDDDFIGDDFIGQYTIPLDCLQPGFRHVPLLSSEGDVLPNATLFVHIAITNKRGGGKAKKRGMSVKRKSSRVNTGMKLVGIKTVDDQFKTAVAPLCESIAMRNKLEAALVDWQEECGLGPAGTIRQGIRLIHSRMMTLAVNSTPPSSPSAGSETSRSQEVVPSFVIESDEKNFPVIIVTGQIPDQLQRTFQKLKTLISHCVATLGHADNLLTKIEESIKHISESHDELAHLCLESGLKGQKATRAAENFTWNLRLLKAQLGLVAKSQDEAQDIITQVFDVGGVLGILSPKLTQRSGRRFSRVIHDPLKDSSL</sequence>
<dbReference type="InterPro" id="IPR017946">
    <property type="entry name" value="PLC-like_Pdiesterase_TIM-brl"/>
</dbReference>
<dbReference type="InterPro" id="IPR035892">
    <property type="entry name" value="C2_domain_sf"/>
</dbReference>
<dbReference type="InterPro" id="IPR001849">
    <property type="entry name" value="PH_domain"/>
</dbReference>
<comment type="catalytic activity">
    <reaction evidence="2">
        <text>a 1,2-diacyl-sn-glycero-3-phospho-(1D-myo-inositol-4,5-bisphosphate) + H2O = 1D-myo-inositol 1,4,5-trisphosphate + a 1,2-diacyl-sn-glycerol + H(+)</text>
        <dbReference type="Rhea" id="RHEA:33179"/>
        <dbReference type="ChEBI" id="CHEBI:15377"/>
        <dbReference type="ChEBI" id="CHEBI:15378"/>
        <dbReference type="ChEBI" id="CHEBI:17815"/>
        <dbReference type="ChEBI" id="CHEBI:58456"/>
        <dbReference type="ChEBI" id="CHEBI:203600"/>
        <dbReference type="EC" id="3.1.4.11"/>
    </reaction>
</comment>
<dbReference type="Gene3D" id="2.30.29.30">
    <property type="entry name" value="Pleckstrin-homology domain (PH domain)/Phosphotyrosine-binding domain (PTB)"/>
    <property type="match status" value="1"/>
</dbReference>
<dbReference type="EC" id="3.1.4.11" evidence="2"/>
<feature type="domain" description="PI-PLC Y-box" evidence="4">
    <location>
        <begin position="559"/>
        <end position="648"/>
    </location>
</feature>
<dbReference type="Pfam" id="PF09279">
    <property type="entry name" value="EF-hand_like"/>
    <property type="match status" value="1"/>
</dbReference>
<dbReference type="Gene3D" id="1.10.238.10">
    <property type="entry name" value="EF-hand"/>
    <property type="match status" value="1"/>
</dbReference>
<name>A0ABR1CPF3_NECAM</name>